<evidence type="ECO:0000313" key="10">
    <source>
        <dbReference type="EMBL" id="SFC21787.1"/>
    </source>
</evidence>
<gene>
    <name evidence="10" type="ORF">SAMN05660443_1937</name>
</gene>
<comment type="function">
    <text evidence="7">Required for disulfide bond formation in some periplasmic proteins. Acts by transferring its disulfide bond to other proteins and is reduced in the process.</text>
</comment>
<feature type="chain" id="PRO_5011331963" description="Thiol:disulfide interchange protein" evidence="7">
    <location>
        <begin position="25"/>
        <end position="245"/>
    </location>
</feature>
<dbReference type="InterPro" id="IPR009094">
    <property type="entry name" value="DiS-bond_isomerase_DsbC/G_N_sf"/>
</dbReference>
<evidence type="ECO:0000313" key="11">
    <source>
        <dbReference type="Proteomes" id="UP000199058"/>
    </source>
</evidence>
<dbReference type="OrthoDB" id="12976at2"/>
<dbReference type="InterPro" id="IPR012336">
    <property type="entry name" value="Thioredoxin-like_fold"/>
</dbReference>
<evidence type="ECO:0000256" key="5">
    <source>
        <dbReference type="ARBA" id="ARBA00023157"/>
    </source>
</evidence>
<keyword evidence="6 7" id="KW-0676">Redox-active center</keyword>
<sequence length="245" mass="26673">MRSFSARLAIAGLLSVFLAVPLQAAPDKAHLEEQLQVIDSRIAIESLESTPLEGIYEVLLNSGDLLYVSADGRFLFAGNLLELSDQGIKDLTENKRSQLRRQQLQDLPEEEQVVFPVAAGQETQAVIQVFTDITCPYCVRLHEEMADLNAAGIEVRYLAFPRQGVGSSAYQKLVNVWCAANPREAMNQAKSGEEVAAASCDNPVASHFELARAQGIQGTPAIILPDGKVIPGYVPSERLIQELGL</sequence>
<evidence type="ECO:0000256" key="3">
    <source>
        <dbReference type="ARBA" id="ARBA00022729"/>
    </source>
</evidence>
<keyword evidence="5" id="KW-1015">Disulfide bond</keyword>
<organism evidence="10 11">
    <name type="scientific">Marinospirillum celere</name>
    <dbReference type="NCBI Taxonomy" id="1122252"/>
    <lineage>
        <taxon>Bacteria</taxon>
        <taxon>Pseudomonadati</taxon>
        <taxon>Pseudomonadota</taxon>
        <taxon>Gammaproteobacteria</taxon>
        <taxon>Oceanospirillales</taxon>
        <taxon>Oceanospirillaceae</taxon>
        <taxon>Marinospirillum</taxon>
    </lineage>
</organism>
<dbReference type="RefSeq" id="WP_091962632.1">
    <property type="nucleotide sequence ID" value="NZ_FOLH01000003.1"/>
</dbReference>
<evidence type="ECO:0000256" key="1">
    <source>
        <dbReference type="ARBA" id="ARBA00004418"/>
    </source>
</evidence>
<dbReference type="PANTHER" id="PTHR35272:SF3">
    <property type="entry name" value="THIOL:DISULFIDE INTERCHANGE PROTEIN DSBC"/>
    <property type="match status" value="1"/>
</dbReference>
<dbReference type="InterPro" id="IPR051470">
    <property type="entry name" value="Thiol:disulfide_interchange"/>
</dbReference>
<dbReference type="InterPro" id="IPR033954">
    <property type="entry name" value="DiS-bond_Isoase_DsbC/G"/>
</dbReference>
<proteinExistence type="inferred from homology"/>
<dbReference type="STRING" id="1122252.SAMN05660443_1937"/>
<dbReference type="CDD" id="cd03020">
    <property type="entry name" value="DsbA_DsbC_DsbG"/>
    <property type="match status" value="1"/>
</dbReference>
<feature type="signal peptide" evidence="7">
    <location>
        <begin position="1"/>
        <end position="24"/>
    </location>
</feature>
<dbReference type="Pfam" id="PF13098">
    <property type="entry name" value="Thioredoxin_2"/>
    <property type="match status" value="1"/>
</dbReference>
<reference evidence="10 11" key="1">
    <citation type="submission" date="2016-10" db="EMBL/GenBank/DDBJ databases">
        <authorList>
            <person name="de Groot N.N."/>
        </authorList>
    </citation>
    <scope>NUCLEOTIDE SEQUENCE [LARGE SCALE GENOMIC DNA]</scope>
    <source>
        <strain evidence="10 11">DSM 18438</strain>
    </source>
</reference>
<dbReference type="Gene3D" id="3.10.450.70">
    <property type="entry name" value="Disulphide bond isomerase, DsbC/G, N-terminal"/>
    <property type="match status" value="1"/>
</dbReference>
<comment type="subcellular location">
    <subcellularLocation>
        <location evidence="1 7">Periplasm</location>
    </subcellularLocation>
</comment>
<dbReference type="InterPro" id="IPR018950">
    <property type="entry name" value="DiS-bond_isomerase_DsbC/G_N"/>
</dbReference>
<dbReference type="GO" id="GO:0042597">
    <property type="term" value="C:periplasmic space"/>
    <property type="evidence" value="ECO:0007669"/>
    <property type="project" value="UniProtKB-SubCell"/>
</dbReference>
<evidence type="ECO:0000259" key="8">
    <source>
        <dbReference type="Pfam" id="PF10411"/>
    </source>
</evidence>
<feature type="domain" description="Thioredoxin-like fold" evidence="9">
    <location>
        <begin position="120"/>
        <end position="243"/>
    </location>
</feature>
<keyword evidence="3 7" id="KW-0732">Signal</keyword>
<name>A0A1I1HCQ0_9GAMM</name>
<comment type="similarity">
    <text evidence="2 7">Belongs to the thioredoxin family. DsbC subfamily.</text>
</comment>
<dbReference type="Gene3D" id="3.40.30.10">
    <property type="entry name" value="Glutaredoxin"/>
    <property type="match status" value="1"/>
</dbReference>
<feature type="domain" description="Disulphide bond isomerase DsbC/G N-terminal" evidence="8">
    <location>
        <begin position="24"/>
        <end position="93"/>
    </location>
</feature>
<dbReference type="PANTHER" id="PTHR35272">
    <property type="entry name" value="THIOL:DISULFIDE INTERCHANGE PROTEIN DSBC-RELATED"/>
    <property type="match status" value="1"/>
</dbReference>
<dbReference type="EMBL" id="FOLH01000003">
    <property type="protein sequence ID" value="SFC21787.1"/>
    <property type="molecule type" value="Genomic_DNA"/>
</dbReference>
<dbReference type="Proteomes" id="UP000199058">
    <property type="component" value="Unassembled WGS sequence"/>
</dbReference>
<keyword evidence="4 7" id="KW-0574">Periplasm</keyword>
<evidence type="ECO:0000259" key="9">
    <source>
        <dbReference type="Pfam" id="PF13098"/>
    </source>
</evidence>
<protein>
    <recommendedName>
        <fullName evidence="7">Thiol:disulfide interchange protein</fullName>
    </recommendedName>
</protein>
<keyword evidence="11" id="KW-1185">Reference proteome</keyword>
<evidence type="ECO:0000256" key="6">
    <source>
        <dbReference type="ARBA" id="ARBA00023284"/>
    </source>
</evidence>
<dbReference type="InterPro" id="IPR036249">
    <property type="entry name" value="Thioredoxin-like_sf"/>
</dbReference>
<evidence type="ECO:0000256" key="2">
    <source>
        <dbReference type="ARBA" id="ARBA00009813"/>
    </source>
</evidence>
<dbReference type="Pfam" id="PF10411">
    <property type="entry name" value="DsbC_N"/>
    <property type="match status" value="1"/>
</dbReference>
<dbReference type="AlphaFoldDB" id="A0A1I1HCQ0"/>
<dbReference type="SUPFAM" id="SSF54423">
    <property type="entry name" value="DsbC/DsbG N-terminal domain-like"/>
    <property type="match status" value="1"/>
</dbReference>
<accession>A0A1I1HCQ0</accession>
<dbReference type="SUPFAM" id="SSF52833">
    <property type="entry name" value="Thioredoxin-like"/>
    <property type="match status" value="1"/>
</dbReference>
<evidence type="ECO:0000256" key="7">
    <source>
        <dbReference type="RuleBase" id="RU364038"/>
    </source>
</evidence>
<evidence type="ECO:0000256" key="4">
    <source>
        <dbReference type="ARBA" id="ARBA00022764"/>
    </source>
</evidence>